<comment type="caution">
    <text evidence="16">The sequence shown here is derived from an EMBL/GenBank/DDBJ whole genome shotgun (WGS) entry which is preliminary data.</text>
</comment>
<dbReference type="InterPro" id="IPR002192">
    <property type="entry name" value="PPDK_AMP/ATP-bd"/>
</dbReference>
<evidence type="ECO:0000256" key="4">
    <source>
        <dbReference type="ARBA" id="ARBA00007837"/>
    </source>
</evidence>
<dbReference type="EMBL" id="JACWUN010000012">
    <property type="protein sequence ID" value="MBD1401227.1"/>
    <property type="molecule type" value="Genomic_DNA"/>
</dbReference>
<gene>
    <name evidence="16" type="ORF">ICT70_11125</name>
</gene>
<dbReference type="PANTHER" id="PTHR43030:SF1">
    <property type="entry name" value="PHOSPHOENOLPYRUVATE SYNTHASE"/>
    <property type="match status" value="1"/>
</dbReference>
<comment type="similarity">
    <text evidence="4">Belongs to the PEP-utilizing enzyme family.</text>
</comment>
<evidence type="ECO:0000313" key="16">
    <source>
        <dbReference type="EMBL" id="MBD1401227.1"/>
    </source>
</evidence>
<dbReference type="Proteomes" id="UP000632828">
    <property type="component" value="Unassembled WGS sequence"/>
</dbReference>
<evidence type="ECO:0000256" key="3">
    <source>
        <dbReference type="ARBA" id="ARBA00004742"/>
    </source>
</evidence>
<dbReference type="PANTHER" id="PTHR43030">
    <property type="entry name" value="PHOSPHOENOLPYRUVATE SYNTHASE"/>
    <property type="match status" value="1"/>
</dbReference>
<dbReference type="SUPFAM" id="SSF56059">
    <property type="entry name" value="Glutathione synthetase ATP-binding domain-like"/>
    <property type="match status" value="1"/>
</dbReference>
<evidence type="ECO:0000256" key="11">
    <source>
        <dbReference type="ARBA" id="ARBA00022840"/>
    </source>
</evidence>
<keyword evidence="11" id="KW-0067">ATP-binding</keyword>
<evidence type="ECO:0000313" key="17">
    <source>
        <dbReference type="Proteomes" id="UP000632828"/>
    </source>
</evidence>
<keyword evidence="7" id="KW-0808">Transferase</keyword>
<accession>A0A8J6QNV7</accession>
<keyword evidence="17" id="KW-1185">Reference proteome</keyword>
<dbReference type="Gene3D" id="3.30.1490.20">
    <property type="entry name" value="ATP-grasp fold, A domain"/>
    <property type="match status" value="1"/>
</dbReference>
<sequence length="867" mass="99367">MSKSQRVSTGYAELDAILDGLRIGDNVVLKVESIEDYRYFVQPFVEQALRDGRTINYMRFGDHLPLLAEAPQIKIHQIDPKEGFEPFAGQVYQIVTDQGEGAFYVFDCLSELLSAWATDHMIGNFFRITCPYLFDLDTVAYFALIRSRHAFRTVEQIRNTTQVLIDVFSHEDHFHLQPLKVWQRRSPTMFLPHHKIGERFIPLTNSFESTRLYKSLAERTANGGRRQIDHWHRLFMDAEDLCRENGSGYDRDSMVRHLCRHVLAREERMLVLAREYFSLPDLLDIKSRIIGTGFIGGKAVGMLLAHHILRRDPSFDWNHHLEKHDSYYVGSNVYYSYIVHNNLWPLFMQQKAEAGYFSVAAELREKMLAGSFPDEIREEFQQMLEYYGQYPIIVRSSSLLEDGFGNAFAGKYDSFFCVNQGSPEERLEALENAIRKVFASAMSEDALTYRLQRGLDKKDEQMALLIQRVSGSYRKHYYLPELAGVGVSYNTFVWDKEMDPQAGMLRLVVGMGTRAVDRSEVDYPRVVALDAPTRRQHKGFEDVRKFSQHDIDLLNINDNSLQTLSLYNLAQEDLGLPWDIYAVRDEDTIRLLQERGRKVANVWMLTFDDFLEQSDFAPLMQRLLKTIEKAYGYPVDVEFTANFTADRTVKIDVVQCRPLQTRGAESTLEIPQDIADDKLLFRSTGNFMGGNVSHALDWIIWIEPAEYLRLPPSEKYEVARLIGRLNRRIAGREEEGRTMLIGPGRWGTTTPSLGVPVSFSEISNLTALVEVAFPSGGLMPELSFGSHFFQDLVEADIFYLALFPEHKGCTFNRAWLQDRPNALDGLIPSSGHYKSVVKVCRVPDTGIRLMADVVAQELVCFEGPQEG</sequence>
<reference evidence="16" key="1">
    <citation type="submission" date="2020-09" db="EMBL/GenBank/DDBJ databases">
        <title>Pelobacter alkaliphilus sp. nov., a novel anaerobic arsenate-reducing bacterium from terrestrial mud volcano.</title>
        <authorList>
            <person name="Khomyakova M.A."/>
            <person name="Merkel A.Y."/>
            <person name="Slobodkin A.I."/>
        </authorList>
    </citation>
    <scope>NUCLEOTIDE SEQUENCE</scope>
    <source>
        <strain evidence="16">M08fum</strain>
    </source>
</reference>
<evidence type="ECO:0000256" key="14">
    <source>
        <dbReference type="ARBA" id="ARBA00047700"/>
    </source>
</evidence>
<comment type="catalytic activity">
    <reaction evidence="14">
        <text>pyruvate + ATP + H2O = phosphoenolpyruvate + AMP + phosphate + 2 H(+)</text>
        <dbReference type="Rhea" id="RHEA:11364"/>
        <dbReference type="ChEBI" id="CHEBI:15361"/>
        <dbReference type="ChEBI" id="CHEBI:15377"/>
        <dbReference type="ChEBI" id="CHEBI:15378"/>
        <dbReference type="ChEBI" id="CHEBI:30616"/>
        <dbReference type="ChEBI" id="CHEBI:43474"/>
        <dbReference type="ChEBI" id="CHEBI:58702"/>
        <dbReference type="ChEBI" id="CHEBI:456215"/>
        <dbReference type="EC" id="2.7.9.2"/>
    </reaction>
</comment>
<name>A0A8J6QNV7_9BACT</name>
<keyword evidence="10" id="KW-0418">Kinase</keyword>
<evidence type="ECO:0000256" key="2">
    <source>
        <dbReference type="ARBA" id="ARBA00002988"/>
    </source>
</evidence>
<evidence type="ECO:0000256" key="1">
    <source>
        <dbReference type="ARBA" id="ARBA00001946"/>
    </source>
</evidence>
<keyword evidence="9" id="KW-0547">Nucleotide-binding</keyword>
<evidence type="ECO:0000256" key="9">
    <source>
        <dbReference type="ARBA" id="ARBA00022741"/>
    </source>
</evidence>
<evidence type="ECO:0000256" key="7">
    <source>
        <dbReference type="ARBA" id="ARBA00022679"/>
    </source>
</evidence>
<comment type="pathway">
    <text evidence="3">Carbohydrate biosynthesis; gluconeogenesis.</text>
</comment>
<dbReference type="GO" id="GO:0005524">
    <property type="term" value="F:ATP binding"/>
    <property type="evidence" value="ECO:0007669"/>
    <property type="project" value="UniProtKB-KW"/>
</dbReference>
<dbReference type="InterPro" id="IPR013815">
    <property type="entry name" value="ATP_grasp_subdomain_1"/>
</dbReference>
<evidence type="ECO:0000256" key="13">
    <source>
        <dbReference type="ARBA" id="ARBA00033470"/>
    </source>
</evidence>
<dbReference type="GO" id="GO:0008986">
    <property type="term" value="F:pyruvate, water dikinase activity"/>
    <property type="evidence" value="ECO:0007669"/>
    <property type="project" value="UniProtKB-EC"/>
</dbReference>
<evidence type="ECO:0000256" key="5">
    <source>
        <dbReference type="ARBA" id="ARBA00011996"/>
    </source>
</evidence>
<dbReference type="EC" id="2.7.9.2" evidence="5"/>
<keyword evidence="8" id="KW-0479">Metal-binding</keyword>
<evidence type="ECO:0000256" key="10">
    <source>
        <dbReference type="ARBA" id="ARBA00022777"/>
    </source>
</evidence>
<protein>
    <recommendedName>
        <fullName evidence="6">Phosphoenolpyruvate synthase</fullName>
        <ecNumber evidence="5">2.7.9.2</ecNumber>
    </recommendedName>
    <alternativeName>
        <fullName evidence="13">Pyruvate, water dikinase</fullName>
    </alternativeName>
</protein>
<keyword evidence="12" id="KW-0460">Magnesium</keyword>
<dbReference type="GO" id="GO:0046872">
    <property type="term" value="F:metal ion binding"/>
    <property type="evidence" value="ECO:0007669"/>
    <property type="project" value="UniProtKB-KW"/>
</dbReference>
<organism evidence="16 17">
    <name type="scientific">Pelovirga terrestris</name>
    <dbReference type="NCBI Taxonomy" id="2771352"/>
    <lineage>
        <taxon>Bacteria</taxon>
        <taxon>Pseudomonadati</taxon>
        <taxon>Thermodesulfobacteriota</taxon>
        <taxon>Desulfuromonadia</taxon>
        <taxon>Geobacterales</taxon>
        <taxon>Geobacteraceae</taxon>
        <taxon>Pelovirga</taxon>
    </lineage>
</organism>
<comment type="cofactor">
    <cofactor evidence="1">
        <name>Mg(2+)</name>
        <dbReference type="ChEBI" id="CHEBI:18420"/>
    </cofactor>
</comment>
<comment type="function">
    <text evidence="2">Catalyzes the phosphorylation of pyruvate to phosphoenolpyruvate.</text>
</comment>
<evidence type="ECO:0000259" key="15">
    <source>
        <dbReference type="Pfam" id="PF01326"/>
    </source>
</evidence>
<dbReference type="AlphaFoldDB" id="A0A8J6QNV7"/>
<evidence type="ECO:0000256" key="8">
    <source>
        <dbReference type="ARBA" id="ARBA00022723"/>
    </source>
</evidence>
<dbReference type="Pfam" id="PF01326">
    <property type="entry name" value="PPDK_N"/>
    <property type="match status" value="1"/>
</dbReference>
<evidence type="ECO:0000256" key="12">
    <source>
        <dbReference type="ARBA" id="ARBA00022842"/>
    </source>
</evidence>
<evidence type="ECO:0000256" key="6">
    <source>
        <dbReference type="ARBA" id="ARBA00021623"/>
    </source>
</evidence>
<dbReference type="InterPro" id="IPR006319">
    <property type="entry name" value="PEP_synth"/>
</dbReference>
<proteinExistence type="inferred from homology"/>
<feature type="domain" description="Pyruvate phosphate dikinase AMP/ATP-binding" evidence="15">
    <location>
        <begin position="295"/>
        <end position="673"/>
    </location>
</feature>